<evidence type="ECO:0000313" key="11">
    <source>
        <dbReference type="WBParaSite" id="PEQ_0001119701-mRNA-1"/>
    </source>
</evidence>
<keyword evidence="2" id="KW-0547">Nucleotide-binding</keyword>
<dbReference type="PANTHER" id="PTHR13140:SF857">
    <property type="entry name" value="MYOSIN-11"/>
    <property type="match status" value="1"/>
</dbReference>
<accession>A0A914RYF4</accession>
<comment type="caution">
    <text evidence="8">Lacks conserved residue(s) required for the propagation of feature annotation.</text>
</comment>
<evidence type="ECO:0000256" key="4">
    <source>
        <dbReference type="ARBA" id="ARBA00023054"/>
    </source>
</evidence>
<dbReference type="GO" id="GO:0060972">
    <property type="term" value="P:left/right pattern formation"/>
    <property type="evidence" value="ECO:0007669"/>
    <property type="project" value="UniProtKB-ARBA"/>
</dbReference>
<dbReference type="InterPro" id="IPR027417">
    <property type="entry name" value="P-loop_NTPase"/>
</dbReference>
<reference evidence="11" key="1">
    <citation type="submission" date="2022-11" db="UniProtKB">
        <authorList>
            <consortium name="WormBaseParasite"/>
        </authorList>
    </citation>
    <scope>IDENTIFICATION</scope>
</reference>
<dbReference type="GO" id="GO:0016020">
    <property type="term" value="C:membrane"/>
    <property type="evidence" value="ECO:0007669"/>
    <property type="project" value="TreeGrafter"/>
</dbReference>
<dbReference type="Gene3D" id="1.10.10.820">
    <property type="match status" value="1"/>
</dbReference>
<dbReference type="Gene3D" id="3.40.850.10">
    <property type="entry name" value="Kinesin motor domain"/>
    <property type="match status" value="2"/>
</dbReference>
<evidence type="ECO:0000256" key="6">
    <source>
        <dbReference type="ARBA" id="ARBA00023175"/>
    </source>
</evidence>
<evidence type="ECO:0000256" key="5">
    <source>
        <dbReference type="ARBA" id="ARBA00023123"/>
    </source>
</evidence>
<feature type="domain" description="Myosin motor" evidence="9">
    <location>
        <begin position="33"/>
        <end position="266"/>
    </location>
</feature>
<dbReference type="PROSITE" id="PS51456">
    <property type="entry name" value="MYOSIN_MOTOR"/>
    <property type="match status" value="1"/>
</dbReference>
<dbReference type="GO" id="GO:0005737">
    <property type="term" value="C:cytoplasm"/>
    <property type="evidence" value="ECO:0007669"/>
    <property type="project" value="TreeGrafter"/>
</dbReference>
<dbReference type="WBParaSite" id="PEQ_0001119701-mRNA-1">
    <property type="protein sequence ID" value="PEQ_0001119701-mRNA-1"/>
    <property type="gene ID" value="PEQ_0001119701"/>
</dbReference>
<dbReference type="Gene3D" id="1.20.120.720">
    <property type="entry name" value="Myosin VI head, motor domain, U50 subdomain"/>
    <property type="match status" value="1"/>
</dbReference>
<dbReference type="GO" id="GO:0000146">
    <property type="term" value="F:microfilament motor activity"/>
    <property type="evidence" value="ECO:0007669"/>
    <property type="project" value="TreeGrafter"/>
</dbReference>
<dbReference type="FunFam" id="1.10.10.820:FF:000001">
    <property type="entry name" value="Myosin heavy chain"/>
    <property type="match status" value="1"/>
</dbReference>
<comment type="similarity">
    <text evidence="1 8">Belongs to the TRAFAC class myosin-kinesin ATPase superfamily. Myosin family.</text>
</comment>
<keyword evidence="5 8" id="KW-0518">Myosin</keyword>
<evidence type="ECO:0000256" key="7">
    <source>
        <dbReference type="ARBA" id="ARBA00023203"/>
    </source>
</evidence>
<keyword evidence="3" id="KW-0067">ATP-binding</keyword>
<dbReference type="SMART" id="SM00242">
    <property type="entry name" value="MYSc"/>
    <property type="match status" value="1"/>
</dbReference>
<evidence type="ECO:0000256" key="3">
    <source>
        <dbReference type="ARBA" id="ARBA00022840"/>
    </source>
</evidence>
<dbReference type="FunFam" id="3.40.850.10:FF:000101">
    <property type="entry name" value="Slow myosin heavy chain 2"/>
    <property type="match status" value="1"/>
</dbReference>
<evidence type="ECO:0000259" key="9">
    <source>
        <dbReference type="PROSITE" id="PS51456"/>
    </source>
</evidence>
<dbReference type="GO" id="GO:0007015">
    <property type="term" value="P:actin filament organization"/>
    <property type="evidence" value="ECO:0007669"/>
    <property type="project" value="TreeGrafter"/>
</dbReference>
<organism evidence="10 11">
    <name type="scientific">Parascaris equorum</name>
    <name type="common">Equine roundworm</name>
    <dbReference type="NCBI Taxonomy" id="6256"/>
    <lineage>
        <taxon>Eukaryota</taxon>
        <taxon>Metazoa</taxon>
        <taxon>Ecdysozoa</taxon>
        <taxon>Nematoda</taxon>
        <taxon>Chromadorea</taxon>
        <taxon>Rhabditida</taxon>
        <taxon>Spirurina</taxon>
        <taxon>Ascaridomorpha</taxon>
        <taxon>Ascaridoidea</taxon>
        <taxon>Ascarididae</taxon>
        <taxon>Parascaris</taxon>
    </lineage>
</organism>
<keyword evidence="7 8" id="KW-0009">Actin-binding</keyword>
<evidence type="ECO:0000256" key="8">
    <source>
        <dbReference type="PROSITE-ProRule" id="PRU00782"/>
    </source>
</evidence>
<evidence type="ECO:0000256" key="1">
    <source>
        <dbReference type="ARBA" id="ARBA00008314"/>
    </source>
</evidence>
<name>A0A914RYF4_PAREQ</name>
<dbReference type="GO" id="GO:0016459">
    <property type="term" value="C:myosin complex"/>
    <property type="evidence" value="ECO:0007669"/>
    <property type="project" value="UniProtKB-KW"/>
</dbReference>
<proteinExistence type="inferred from homology"/>
<evidence type="ECO:0000256" key="2">
    <source>
        <dbReference type="ARBA" id="ARBA00022741"/>
    </source>
</evidence>
<dbReference type="InterPro" id="IPR001609">
    <property type="entry name" value="Myosin_head_motor_dom-like"/>
</dbReference>
<dbReference type="PANTHER" id="PTHR13140">
    <property type="entry name" value="MYOSIN"/>
    <property type="match status" value="1"/>
</dbReference>
<keyword evidence="4" id="KW-0175">Coiled coil</keyword>
<dbReference type="Proteomes" id="UP000887564">
    <property type="component" value="Unplaced"/>
</dbReference>
<dbReference type="PRINTS" id="PR00193">
    <property type="entry name" value="MYOSINHEAVY"/>
</dbReference>
<dbReference type="Pfam" id="PF00063">
    <property type="entry name" value="Myosin_head"/>
    <property type="match status" value="2"/>
</dbReference>
<dbReference type="GO" id="GO:0005524">
    <property type="term" value="F:ATP binding"/>
    <property type="evidence" value="ECO:0007669"/>
    <property type="project" value="UniProtKB-KW"/>
</dbReference>
<keyword evidence="6" id="KW-0505">Motor protein</keyword>
<dbReference type="GO" id="GO:0051015">
    <property type="term" value="F:actin filament binding"/>
    <property type="evidence" value="ECO:0007669"/>
    <property type="project" value="TreeGrafter"/>
</dbReference>
<dbReference type="AlphaFoldDB" id="A0A914RYF4"/>
<keyword evidence="10" id="KW-1185">Reference proteome</keyword>
<protein>
    <submittedName>
        <fullName evidence="11">Myosin motor domain-containing protein</fullName>
    </submittedName>
</protein>
<evidence type="ECO:0000313" key="10">
    <source>
        <dbReference type="Proteomes" id="UP000887564"/>
    </source>
</evidence>
<dbReference type="SUPFAM" id="SSF52540">
    <property type="entry name" value="P-loop containing nucleoside triphosphate hydrolases"/>
    <property type="match status" value="1"/>
</dbReference>
<dbReference type="InterPro" id="IPR036961">
    <property type="entry name" value="Kinesin_motor_dom_sf"/>
</dbReference>
<sequence>MQIRHNAIGVIVNSFQVTLKAELISQMNPPKFEKTEDMSNLTFLNDASVLHNLRARYSAMLIYTYSGLFCVVINPYKRLPIYTDSVAHMFMGKRKSEMPPHLFAVSDEAYRSMLQNHENQSMLITGESGADLLEKSRVIRQAPGERCYHIFYQMTSDYKAELKPLLLLDRPMREYWFVAQAELTVDGMDDAEEFKLTDEAFDILHFTAEEKLNCYKLMSAHMHIGNMKFKQRPREEQAEPDEIDEAEKVTSGLFSTTNYHPTRSMI</sequence>